<dbReference type="Proteomes" id="UP001168167">
    <property type="component" value="Unassembled WGS sequence"/>
</dbReference>
<comment type="caution">
    <text evidence="4">The sequence shown here is derived from an EMBL/GenBank/DDBJ whole genome shotgun (WGS) entry which is preliminary data.</text>
</comment>
<evidence type="ECO:0000256" key="3">
    <source>
        <dbReference type="SAM" id="SignalP"/>
    </source>
</evidence>
<dbReference type="EMBL" id="JANQAO010000001">
    <property type="protein sequence ID" value="MDM5147018.1"/>
    <property type="molecule type" value="Genomic_DNA"/>
</dbReference>
<organism evidence="4 5">
    <name type="scientific">Candidatus Doriopsillibacter californiensis</name>
    <dbReference type="NCBI Taxonomy" id="2970740"/>
    <lineage>
        <taxon>Bacteria</taxon>
        <taxon>Pseudomonadati</taxon>
        <taxon>Pseudomonadota</taxon>
        <taxon>Gammaproteobacteria</taxon>
        <taxon>Candidatus Tethybacterales</taxon>
        <taxon>Candidatus Persebacteraceae</taxon>
        <taxon>Candidatus Doriopsillibacter</taxon>
    </lineage>
</organism>
<evidence type="ECO:0000256" key="2">
    <source>
        <dbReference type="SAM" id="MobiDB-lite"/>
    </source>
</evidence>
<feature type="chain" id="PRO_5045722992" evidence="3">
    <location>
        <begin position="21"/>
        <end position="397"/>
    </location>
</feature>
<keyword evidence="1" id="KW-0472">Membrane</keyword>
<evidence type="ECO:0000256" key="1">
    <source>
        <dbReference type="ARBA" id="ARBA00023136"/>
    </source>
</evidence>
<keyword evidence="5" id="KW-1185">Reference proteome</keyword>
<evidence type="ECO:0000313" key="4">
    <source>
        <dbReference type="EMBL" id="MDM5147018.1"/>
    </source>
</evidence>
<dbReference type="SUPFAM" id="SSF53822">
    <property type="entry name" value="Periplasmic binding protein-like I"/>
    <property type="match status" value="1"/>
</dbReference>
<feature type="region of interest" description="Disordered" evidence="2">
    <location>
        <begin position="41"/>
        <end position="60"/>
    </location>
</feature>
<dbReference type="PANTHER" id="PTHR38038:SF1">
    <property type="entry name" value="PENICILLIN-BINDING PROTEIN ACTIVATOR LPOA"/>
    <property type="match status" value="1"/>
</dbReference>
<dbReference type="InterPro" id="IPR028082">
    <property type="entry name" value="Peripla_BP_I"/>
</dbReference>
<proteinExistence type="predicted"/>
<dbReference type="InterPro" id="IPR007443">
    <property type="entry name" value="LpoA"/>
</dbReference>
<gene>
    <name evidence="4" type="ORF">NQX30_01275</name>
</gene>
<reference evidence="4" key="2">
    <citation type="journal article" date="2023" name="Microbiome">
        <title>Synthase-selected sorting approach identifies a beta-lactone synthase in a nudibranch symbiotic bacterium.</title>
        <authorList>
            <person name="Dzunkova M."/>
            <person name="La Clair J.J."/>
            <person name="Tyml T."/>
            <person name="Doud D."/>
            <person name="Schulz F."/>
            <person name="Piquer-Esteban S."/>
            <person name="Porcel Sanchis D."/>
            <person name="Osborn A."/>
            <person name="Robinson D."/>
            <person name="Louie K.B."/>
            <person name="Bowen B.P."/>
            <person name="Bowers R.M."/>
            <person name="Lee J."/>
            <person name="Arnau V."/>
            <person name="Diaz-Villanueva W."/>
            <person name="Stepanauskas R."/>
            <person name="Gosliner T."/>
            <person name="Date S.V."/>
            <person name="Northen T.R."/>
            <person name="Cheng J.F."/>
            <person name="Burkart M.D."/>
            <person name="Woyke T."/>
        </authorList>
    </citation>
    <scope>NUCLEOTIDE SEQUENCE</scope>
    <source>
        <strain evidence="4">Df01</strain>
    </source>
</reference>
<keyword evidence="3" id="KW-0732">Signal</keyword>
<name>A0ABT7QKI8_9GAMM</name>
<sequence>MHKQKWWCALLALATITTQAENNPIIDLLNHRDYDRDAILRQAPSDRSPTDVQEKSQPPIDTDNSIFLPLRAPSIGKDIKPTALALVLPTKAGKLAGRAANSFHRGCLHGIQKSQQAVEIDLYATDGTAESVYANYAAAVRNAAQFVVGPMLKSGVKELLNRQPQALVPTLLLQPSAGEGYYVMTLDAGQEATDLAHLLHAQGITNVRVIEQPGQRGSQQRKAFEQAWIAASGKISGRFLVRDPARDWQRLFDDLKELPDEKGGLVLFAAGNGDFARKARKFVPQQYSVFAVSINNNQASGSLLSEGLRFMEMPWFFTLPNEHTIFDAPQTRTLPIIRQRFFALGIDACLAVLNSPLWDENWLMNGISGNWQLKNGTFSRAGKLAFYRGGRLRELTP</sequence>
<dbReference type="Pfam" id="PF04348">
    <property type="entry name" value="LppC"/>
    <property type="match status" value="1"/>
</dbReference>
<accession>A0ABT7QKI8</accession>
<evidence type="ECO:0000313" key="5">
    <source>
        <dbReference type="Proteomes" id="UP001168167"/>
    </source>
</evidence>
<dbReference type="PANTHER" id="PTHR38038">
    <property type="entry name" value="PENICILLIN-BINDING PROTEIN ACTIVATOR LPOA"/>
    <property type="match status" value="1"/>
</dbReference>
<reference evidence="4" key="1">
    <citation type="submission" date="2022-08" db="EMBL/GenBank/DDBJ databases">
        <authorList>
            <person name="Dzunkova M."/>
            <person name="La Clair J."/>
            <person name="Tyml T."/>
            <person name="Doud D."/>
            <person name="Schulz F."/>
            <person name="Piquer S."/>
            <person name="Porcel Sanchis D."/>
            <person name="Osborn A."/>
            <person name="Robinson D."/>
            <person name="Louie K.B."/>
            <person name="Bowen B.P."/>
            <person name="Bowers R."/>
            <person name="Lee J."/>
            <person name="Arnau Llombart V."/>
            <person name="Diaz Villanueva W."/>
            <person name="Gosliner T."/>
            <person name="Northen T."/>
            <person name="Cheng J.-F."/>
            <person name="Burkart M.D."/>
            <person name="Woyke T."/>
        </authorList>
    </citation>
    <scope>NUCLEOTIDE SEQUENCE</scope>
    <source>
        <strain evidence="4">Df01</strain>
    </source>
</reference>
<dbReference type="Gene3D" id="3.40.50.2300">
    <property type="match status" value="2"/>
</dbReference>
<protein>
    <submittedName>
        <fullName evidence="4">Penicillin-binding protein activator</fullName>
    </submittedName>
</protein>
<feature type="signal peptide" evidence="3">
    <location>
        <begin position="1"/>
        <end position="20"/>
    </location>
</feature>